<evidence type="ECO:0000313" key="6">
    <source>
        <dbReference type="EMBL" id="SDA39284.1"/>
    </source>
</evidence>
<dbReference type="EMBL" id="FMXM01000002">
    <property type="protein sequence ID" value="SDA39284.1"/>
    <property type="molecule type" value="Genomic_DNA"/>
</dbReference>
<evidence type="ECO:0000259" key="5">
    <source>
        <dbReference type="Pfam" id="PF01258"/>
    </source>
</evidence>
<dbReference type="InterPro" id="IPR000962">
    <property type="entry name" value="Znf_DskA_TraR"/>
</dbReference>
<dbReference type="PROSITE" id="PS51128">
    <property type="entry name" value="ZF_DKSA_2"/>
    <property type="match status" value="1"/>
</dbReference>
<evidence type="ECO:0000256" key="2">
    <source>
        <dbReference type="ARBA" id="ARBA00022771"/>
    </source>
</evidence>
<name>A0A1G5V0A6_9HYPH</name>
<feature type="domain" description="Zinc finger DksA/TraR C4-type" evidence="5">
    <location>
        <begin position="43"/>
        <end position="71"/>
    </location>
</feature>
<evidence type="ECO:0000256" key="3">
    <source>
        <dbReference type="ARBA" id="ARBA00022833"/>
    </source>
</evidence>
<organism evidence="6 7">
    <name type="scientific">Mesorhizobium qingshengii</name>
    <dbReference type="NCBI Taxonomy" id="1165689"/>
    <lineage>
        <taxon>Bacteria</taxon>
        <taxon>Pseudomonadati</taxon>
        <taxon>Pseudomonadota</taxon>
        <taxon>Alphaproteobacteria</taxon>
        <taxon>Hyphomicrobiales</taxon>
        <taxon>Phyllobacteriaceae</taxon>
        <taxon>Mesorhizobium</taxon>
    </lineage>
</organism>
<dbReference type="Gene3D" id="1.20.120.910">
    <property type="entry name" value="DksA, coiled-coil domain"/>
    <property type="match status" value="1"/>
</dbReference>
<gene>
    <name evidence="6" type="ORF">SAMN02927914_00132</name>
</gene>
<sequence length="77" mass="8743">MSVSNRAFELADRRAEEERAAGIRRVQQAIRAAIDVTASSFCDCGERIPDARRQAVPTTTRCIDCETFIERQSRRRA</sequence>
<dbReference type="AlphaFoldDB" id="A0A1G5V0A6"/>
<protein>
    <submittedName>
        <fullName evidence="6">Transcriptional regulator, TraR/DksA family</fullName>
    </submittedName>
</protein>
<feature type="zinc finger region" description="dksA C4-type" evidence="4">
    <location>
        <begin position="41"/>
        <end position="65"/>
    </location>
</feature>
<evidence type="ECO:0000313" key="7">
    <source>
        <dbReference type="Proteomes" id="UP000198588"/>
    </source>
</evidence>
<keyword evidence="1" id="KW-0479">Metal-binding</keyword>
<dbReference type="STRING" id="1165689.SAMN02927914_00132"/>
<keyword evidence="3" id="KW-0862">Zinc</keyword>
<dbReference type="Pfam" id="PF01258">
    <property type="entry name" value="zf-dskA_traR"/>
    <property type="match status" value="1"/>
</dbReference>
<reference evidence="6 7" key="1">
    <citation type="submission" date="2016-10" db="EMBL/GenBank/DDBJ databases">
        <authorList>
            <person name="de Groot N.N."/>
        </authorList>
    </citation>
    <scope>NUCLEOTIDE SEQUENCE [LARGE SCALE GENOMIC DNA]</scope>
    <source>
        <strain evidence="6 7">CGMCC 1.12097</strain>
    </source>
</reference>
<accession>A0A1G5V0A6</accession>
<dbReference type="Proteomes" id="UP000198588">
    <property type="component" value="Unassembled WGS sequence"/>
</dbReference>
<dbReference type="GO" id="GO:0008270">
    <property type="term" value="F:zinc ion binding"/>
    <property type="evidence" value="ECO:0007669"/>
    <property type="project" value="UniProtKB-KW"/>
</dbReference>
<keyword evidence="2" id="KW-0863">Zinc-finger</keyword>
<dbReference type="SUPFAM" id="SSF57716">
    <property type="entry name" value="Glucocorticoid receptor-like (DNA-binding domain)"/>
    <property type="match status" value="1"/>
</dbReference>
<evidence type="ECO:0000256" key="1">
    <source>
        <dbReference type="ARBA" id="ARBA00022723"/>
    </source>
</evidence>
<proteinExistence type="predicted"/>
<evidence type="ECO:0000256" key="4">
    <source>
        <dbReference type="PROSITE-ProRule" id="PRU00510"/>
    </source>
</evidence>
<dbReference type="OrthoDB" id="962301at2"/>
<dbReference type="RefSeq" id="WP_091574717.1">
    <property type="nucleotide sequence ID" value="NZ_FMXM01000002.1"/>
</dbReference>